<dbReference type="NCBIfam" id="TIGR04183">
    <property type="entry name" value="Por_Secre_tail"/>
    <property type="match status" value="1"/>
</dbReference>
<dbReference type="Pfam" id="PF18962">
    <property type="entry name" value="Por_Secre_tail"/>
    <property type="match status" value="1"/>
</dbReference>
<dbReference type="InterPro" id="IPR003961">
    <property type="entry name" value="FN3_dom"/>
</dbReference>
<comment type="caution">
    <text evidence="5">The sequence shown here is derived from an EMBL/GenBank/DDBJ whole genome shotgun (WGS) entry which is preliminary data.</text>
</comment>
<dbReference type="Gene3D" id="2.60.40.10">
    <property type="entry name" value="Immunoglobulins"/>
    <property type="match status" value="4"/>
</dbReference>
<feature type="signal peptide" evidence="3">
    <location>
        <begin position="1"/>
        <end position="21"/>
    </location>
</feature>
<keyword evidence="2" id="KW-0677">Repeat</keyword>
<feature type="domain" description="Fibronectin type-III" evidence="4">
    <location>
        <begin position="567"/>
        <end position="658"/>
    </location>
</feature>
<evidence type="ECO:0000259" key="4">
    <source>
        <dbReference type="PROSITE" id="PS50853"/>
    </source>
</evidence>
<evidence type="ECO:0000256" key="2">
    <source>
        <dbReference type="ARBA" id="ARBA00022737"/>
    </source>
</evidence>
<organism evidence="5 6">
    <name type="scientific">Nonlabens dokdonensis</name>
    <dbReference type="NCBI Taxonomy" id="328515"/>
    <lineage>
        <taxon>Bacteria</taxon>
        <taxon>Pseudomonadati</taxon>
        <taxon>Bacteroidota</taxon>
        <taxon>Flavobacteriia</taxon>
        <taxon>Flavobacteriales</taxon>
        <taxon>Flavobacteriaceae</taxon>
        <taxon>Nonlabens</taxon>
    </lineage>
</organism>
<dbReference type="PROSITE" id="PS50853">
    <property type="entry name" value="FN3"/>
    <property type="match status" value="4"/>
</dbReference>
<dbReference type="PANTHER" id="PTHR46708">
    <property type="entry name" value="TENASCIN"/>
    <property type="match status" value="1"/>
</dbReference>
<feature type="chain" id="PRO_5012622543" description="Fibronectin type-III domain-containing protein" evidence="3">
    <location>
        <begin position="22"/>
        <end position="1686"/>
    </location>
</feature>
<dbReference type="Pfam" id="PF23759">
    <property type="entry name" value="GBD_T9SS_assoc"/>
    <property type="match status" value="1"/>
</dbReference>
<dbReference type="EMBL" id="MAAX01000120">
    <property type="protein sequence ID" value="OUS14464.1"/>
    <property type="molecule type" value="Genomic_DNA"/>
</dbReference>
<evidence type="ECO:0000313" key="5">
    <source>
        <dbReference type="EMBL" id="OUS14464.1"/>
    </source>
</evidence>
<dbReference type="InterPro" id="IPR013783">
    <property type="entry name" value="Ig-like_fold"/>
</dbReference>
<dbReference type="SMART" id="SM00060">
    <property type="entry name" value="FN3"/>
    <property type="match status" value="4"/>
</dbReference>
<dbReference type="InterPro" id="IPR036116">
    <property type="entry name" value="FN3_sf"/>
</dbReference>
<dbReference type="SUPFAM" id="SSF49265">
    <property type="entry name" value="Fibronectin type III"/>
    <property type="match status" value="2"/>
</dbReference>
<keyword evidence="1 3" id="KW-0732">Signal</keyword>
<evidence type="ECO:0000256" key="1">
    <source>
        <dbReference type="ARBA" id="ARBA00022729"/>
    </source>
</evidence>
<feature type="domain" description="Fibronectin type-III" evidence="4">
    <location>
        <begin position="787"/>
        <end position="877"/>
    </location>
</feature>
<reference evidence="6" key="1">
    <citation type="journal article" date="2017" name="Proc. Natl. Acad. Sci. U.S.A.">
        <title>Simulation of Deepwater Horizon oil plume reveals substrate specialization within a complex community of hydrocarbon-degraders.</title>
        <authorList>
            <person name="Hu P."/>
            <person name="Dubinsky E.A."/>
            <person name="Probst A.J."/>
            <person name="Wang J."/>
            <person name="Sieber C.M.K."/>
            <person name="Tom L.M."/>
            <person name="Gardinali P."/>
            <person name="Banfield J.F."/>
            <person name="Atlas R.M."/>
            <person name="Andersen G.L."/>
        </authorList>
    </citation>
    <scope>NUCLEOTIDE SEQUENCE [LARGE SCALE GENOMIC DNA]</scope>
</reference>
<dbReference type="Gene3D" id="2.60.120.260">
    <property type="entry name" value="Galactose-binding domain-like"/>
    <property type="match status" value="2"/>
</dbReference>
<gene>
    <name evidence="5" type="ORF">A9Q93_08030</name>
</gene>
<sequence length="1686" mass="179003">MKFKLLFAFLFLGAFLIQINAQTLDQNASWPNISWTVTGTFNTDPLAFEADPSTSSNFAFDDDDAGSGSDDTIAAESPVIDLSAAFTAGETLLTISGDYIYRKVNVELLQFEYFDADASTWNLISPTVASTTTSTSNNFCSGTPLTYTSNELDISGFTSTQLAGFRYRIFYDDDPSGAGYKWGFCFSSPTITSAAPPSCIDPSMLTATAITPFAADLGWTENGTASLWNVEVVDVTAGETVTGIATASGIMNPYTVTGLTPDNDYEFYVQADCGVDGTSTWAGPFAFTTGIACPAPSSLTVNNITDTTADLGWTENGTATTWDVEIVTSGTTPTGTPTSTGVTANPYGATMLTANTAYQFYVRAECGGMNGVSRWSGPFNFTTECGAFTPDYLEDFSSYVPQCWTEAIDGDPVNGPASLGGSNWAVEEFAHLVSSGGGAVNVNIYQTGDVEWLLSPSIDLSAGGYEINLDVAFTNYNSTAQGDFDADDDVRLLYTEDGIMWTTIVQWNDANDNEPAAGGETFNFNLSAVTGSNVRFAFYSDEGATATGDKDFHIDNFQVRTIPDCQEPSALTVSNLTTSSADLEWTVSGSGETLWDIEYGATGFVQGAGTLVDDTANNPYSLSSLSSGVTYDYYVRAHCGAGNESAWSGPFTFRVPNLGDICETPLSAVVNADCAAGGASTLSIDFSASQDILSQGCDTGTGNRGYYISFTAPASGNIEISHNGSNNEFRIIDNCASGTQIECGSLASGQVISGLTPSSNYIMTIWKDSFYSLTTDEFCFSEVTCLSPSNLTVSNLQSTSADLGWTPGGSGESSWEIEYGLDGFTQGTGTTVSPATNPQSVTGLTSNTSYDYYVRANCGGGDLSEWSGPFNFTTSVGPHNFPLYEDFESGFSFFDNVVGNDTDFILTTTYFHTGSQSVQNAHGSSELNYLHETGVLDLSTSTSPEMRFWHIAKTEGTWDECYVQISTDGGMTYTNLPASAYSGNSLDYDTEGYFHEDSYAIWGTTDSTPDNATWWQEEVFSLDAYKVANVRIRFFLDSDSSANREGWFIDDIVIQEAATDYTWDGTAWNISPEGNITANDNMIVQPGMMPSLTSAISVNNLTIEPGASLEANNGDITVAGNLINNGSIISANQLIMNSATGSVSGTGSMTNFTVGATSVVAVSGSQSISGTLDVLSGGSLDADGNVTMVSNAMGTARIDEMDAGAIIGDVNVERYIPAGNRAYRFIGSTVSGPTVFDSWQEGGANDPGFGTHVSGTVGTAGTVNATTGHDETLSGAQSMFLWNAGTQAWAGVSNTRTEVLNAGTFYRMLVRGDRTTDLSNDASVPAATTLRATGTLQQTAYTVTPGIASGQFFTFANPYQSKLDMSTSATGTAVDMYYWDPTLGMFGDYVAINVATGSNTAGTATNVLEPGQAVFFRDNSGASVVSVSQSDKTPGTSNAAVFNTSNLQQTLRLKLYQTSRYNNNLTESDGLYIDFAAGHNLNLDGADAVKLNGANTNISIAKNIGEFYEVERRPLPTSNETVPLAISNYLSDNYTVVATLDALPGVTAYFKDNFTGNLTPIRQNASTAINFTVDVSNAASMDSARFEIVFEVVVLNTGDISFSEGIKVYPNPVDGDELHISIGAAIEGDIQITLVNTLGQQVISKVYKGIATEVITLNNLSQLEKGLYIATISNGRNTVAKKLILN</sequence>
<dbReference type="RefSeq" id="WP_303686897.1">
    <property type="nucleotide sequence ID" value="NZ_CAJXYO010000002.1"/>
</dbReference>
<feature type="domain" description="Fibronectin type-III" evidence="4">
    <location>
        <begin position="201"/>
        <end position="292"/>
    </location>
</feature>
<accession>A0A1Z8AVV7</accession>
<protein>
    <recommendedName>
        <fullName evidence="4">Fibronectin type-III domain-containing protein</fullName>
    </recommendedName>
</protein>
<dbReference type="CDD" id="cd00063">
    <property type="entry name" value="FN3"/>
    <property type="match status" value="4"/>
</dbReference>
<evidence type="ECO:0000313" key="6">
    <source>
        <dbReference type="Proteomes" id="UP000196102"/>
    </source>
</evidence>
<dbReference type="Proteomes" id="UP000196102">
    <property type="component" value="Unassembled WGS sequence"/>
</dbReference>
<dbReference type="InterPro" id="IPR056600">
    <property type="entry name" value="GBD_T9SS_assoc"/>
</dbReference>
<name>A0A1Z8AVV7_9FLAO</name>
<dbReference type="Pfam" id="PF00041">
    <property type="entry name" value="fn3"/>
    <property type="match status" value="3"/>
</dbReference>
<evidence type="ECO:0000256" key="3">
    <source>
        <dbReference type="SAM" id="SignalP"/>
    </source>
</evidence>
<proteinExistence type="predicted"/>
<dbReference type="PANTHER" id="PTHR46708:SF2">
    <property type="entry name" value="FIBRONECTIN TYPE-III DOMAIN-CONTAINING PROTEIN"/>
    <property type="match status" value="1"/>
</dbReference>
<dbReference type="InterPro" id="IPR026444">
    <property type="entry name" value="Secre_tail"/>
</dbReference>
<dbReference type="InterPro" id="IPR050991">
    <property type="entry name" value="ECM_Regulatory_Proteins"/>
</dbReference>
<feature type="domain" description="Fibronectin type-III" evidence="4">
    <location>
        <begin position="295"/>
        <end position="386"/>
    </location>
</feature>